<reference evidence="2 3" key="1">
    <citation type="submission" date="2020-06" db="EMBL/GenBank/DDBJ databases">
        <authorList>
            <person name="Li R."/>
            <person name="Bekaert M."/>
        </authorList>
    </citation>
    <scope>NUCLEOTIDE SEQUENCE [LARGE SCALE GENOMIC DNA]</scope>
    <source>
        <strain evidence="3">wild</strain>
    </source>
</reference>
<sequence length="176" mass="19448">MKYIFVCVLCLLLTNNLVKSADLDDVGNEDINVIPPNNEDPVAVDSGLHSYDGSSNVLRVVNKIDFSTGNNCFDDVDYIFKAQVLDNQRASDVGSSPVSISHDNAFLSDRTYSTRETTLTNDVHEERTKNQTSFRCPVENSDNLNFNCKVPCADMPDITNLSDARASSYPLPDDTT</sequence>
<evidence type="ECO:0000313" key="2">
    <source>
        <dbReference type="EMBL" id="CAC5384494.1"/>
    </source>
</evidence>
<name>A0A6J8BNV5_MYTCO</name>
<protein>
    <submittedName>
        <fullName evidence="2">Uncharacterized protein</fullName>
    </submittedName>
</protein>
<keyword evidence="1" id="KW-0732">Signal</keyword>
<feature type="chain" id="PRO_5027035351" evidence="1">
    <location>
        <begin position="21"/>
        <end position="176"/>
    </location>
</feature>
<feature type="signal peptide" evidence="1">
    <location>
        <begin position="1"/>
        <end position="20"/>
    </location>
</feature>
<dbReference type="Proteomes" id="UP000507470">
    <property type="component" value="Unassembled WGS sequence"/>
</dbReference>
<dbReference type="AlphaFoldDB" id="A0A6J8BNV5"/>
<dbReference type="EMBL" id="CACVKT020003579">
    <property type="protein sequence ID" value="CAC5384494.1"/>
    <property type="molecule type" value="Genomic_DNA"/>
</dbReference>
<proteinExistence type="predicted"/>
<accession>A0A6J8BNV5</accession>
<organism evidence="2 3">
    <name type="scientific">Mytilus coruscus</name>
    <name type="common">Sea mussel</name>
    <dbReference type="NCBI Taxonomy" id="42192"/>
    <lineage>
        <taxon>Eukaryota</taxon>
        <taxon>Metazoa</taxon>
        <taxon>Spiralia</taxon>
        <taxon>Lophotrochozoa</taxon>
        <taxon>Mollusca</taxon>
        <taxon>Bivalvia</taxon>
        <taxon>Autobranchia</taxon>
        <taxon>Pteriomorphia</taxon>
        <taxon>Mytilida</taxon>
        <taxon>Mytiloidea</taxon>
        <taxon>Mytilidae</taxon>
        <taxon>Mytilinae</taxon>
        <taxon>Mytilus</taxon>
    </lineage>
</organism>
<gene>
    <name evidence="2" type="ORF">MCOR_20127</name>
</gene>
<evidence type="ECO:0000313" key="3">
    <source>
        <dbReference type="Proteomes" id="UP000507470"/>
    </source>
</evidence>
<evidence type="ECO:0000256" key="1">
    <source>
        <dbReference type="SAM" id="SignalP"/>
    </source>
</evidence>
<keyword evidence="3" id="KW-1185">Reference proteome</keyword>